<evidence type="ECO:0000256" key="1">
    <source>
        <dbReference type="SAM" id="SignalP"/>
    </source>
</evidence>
<dbReference type="Proteomes" id="UP000436006">
    <property type="component" value="Unassembled WGS sequence"/>
</dbReference>
<feature type="signal peptide" evidence="1">
    <location>
        <begin position="1"/>
        <end position="18"/>
    </location>
</feature>
<evidence type="ECO:0000313" key="3">
    <source>
        <dbReference type="Proteomes" id="UP000436006"/>
    </source>
</evidence>
<evidence type="ECO:0000313" key="2">
    <source>
        <dbReference type="EMBL" id="MVM32297.1"/>
    </source>
</evidence>
<keyword evidence="1" id="KW-0732">Signal</keyword>
<reference evidence="2 3" key="1">
    <citation type="submission" date="2019-12" db="EMBL/GenBank/DDBJ databases">
        <title>Spirosoma sp. HMF4905 genome sequencing and assembly.</title>
        <authorList>
            <person name="Kang H."/>
            <person name="Cha I."/>
            <person name="Kim H."/>
            <person name="Joh K."/>
        </authorList>
    </citation>
    <scope>NUCLEOTIDE SEQUENCE [LARGE SCALE GENOMIC DNA]</scope>
    <source>
        <strain evidence="2 3">HMF4905</strain>
    </source>
</reference>
<sequence>MRYYFLLATLITALQASAQLSVSSQGITIKANTPLSVDGLVLTPSVELTLANNTLQKSTTPVSTTPQSSISRVYQFSVVVSFSGTVRFTYLTTELNSNTEARLKLAYAATSSGPFFNSPASTLNTTTKTISTTFTNQNLQLITAASQYPDLSPTILLPDANFPISSSRNFVINIFEVAGVPTSQGNAIVTLTAPVGYSLSFNNSLATINVSGGATTVVNNTQWSIIQNQGNQQITLRMNTGQSVGAGDTSVLGFTISRTTANSGSVSNVTTNVAEDASKTYDGDAANNVYARVISGL</sequence>
<comment type="caution">
    <text evidence="2">The sequence shown here is derived from an EMBL/GenBank/DDBJ whole genome shotgun (WGS) entry which is preliminary data.</text>
</comment>
<dbReference type="EMBL" id="WPIN01000007">
    <property type="protein sequence ID" value="MVM32297.1"/>
    <property type="molecule type" value="Genomic_DNA"/>
</dbReference>
<dbReference type="RefSeq" id="WP_157587028.1">
    <property type="nucleotide sequence ID" value="NZ_WPIN01000007.1"/>
</dbReference>
<proteinExistence type="predicted"/>
<name>A0A7K1SEQ5_9BACT</name>
<gene>
    <name evidence="2" type="ORF">GO755_19780</name>
</gene>
<accession>A0A7K1SEQ5</accession>
<organism evidence="2 3">
    <name type="scientific">Spirosoma arboris</name>
    <dbReference type="NCBI Taxonomy" id="2682092"/>
    <lineage>
        <taxon>Bacteria</taxon>
        <taxon>Pseudomonadati</taxon>
        <taxon>Bacteroidota</taxon>
        <taxon>Cytophagia</taxon>
        <taxon>Cytophagales</taxon>
        <taxon>Cytophagaceae</taxon>
        <taxon>Spirosoma</taxon>
    </lineage>
</organism>
<keyword evidence="3" id="KW-1185">Reference proteome</keyword>
<feature type="chain" id="PRO_5029685768" evidence="1">
    <location>
        <begin position="19"/>
        <end position="297"/>
    </location>
</feature>
<dbReference type="AlphaFoldDB" id="A0A7K1SEQ5"/>
<protein>
    <submittedName>
        <fullName evidence="2">Uncharacterized protein</fullName>
    </submittedName>
</protein>